<dbReference type="PIRSF" id="PIRSF021383">
    <property type="entry name" value="YunB"/>
    <property type="match status" value="1"/>
</dbReference>
<dbReference type="NCBIfam" id="TIGR02832">
    <property type="entry name" value="spo_yunB"/>
    <property type="match status" value="1"/>
</dbReference>
<accession>A0ABS2NEB6</accession>
<evidence type="ECO:0000313" key="3">
    <source>
        <dbReference type="Proteomes" id="UP001646157"/>
    </source>
</evidence>
<proteinExistence type="predicted"/>
<reference evidence="2 3" key="1">
    <citation type="submission" date="2021-01" db="EMBL/GenBank/DDBJ databases">
        <title>Genomic Encyclopedia of Type Strains, Phase IV (KMG-IV): sequencing the most valuable type-strain genomes for metagenomic binning, comparative biology and taxonomic classification.</title>
        <authorList>
            <person name="Goeker M."/>
        </authorList>
    </citation>
    <scope>NUCLEOTIDE SEQUENCE [LARGE SCALE GENOMIC DNA]</scope>
    <source>
        <strain evidence="2 3">DSM 24834</strain>
    </source>
</reference>
<dbReference type="RefSeq" id="WP_205173310.1">
    <property type="nucleotide sequence ID" value="NZ_JAFBDZ010000002.1"/>
</dbReference>
<dbReference type="Pfam" id="PF09560">
    <property type="entry name" value="Spore_YunB"/>
    <property type="match status" value="1"/>
</dbReference>
<keyword evidence="1" id="KW-0472">Membrane</keyword>
<evidence type="ECO:0000313" key="2">
    <source>
        <dbReference type="EMBL" id="MBM7586201.1"/>
    </source>
</evidence>
<dbReference type="Proteomes" id="UP001646157">
    <property type="component" value="Unassembled WGS sequence"/>
</dbReference>
<dbReference type="InterPro" id="IPR014197">
    <property type="entry name" value="Sporulation_prot_YunB"/>
</dbReference>
<sequence>MIRIKKYKPRRGPLPFRYVFLLSFVFFMFSTAGSLWLINAGIKPTLTAFAETQTKQIATKVINKAITKKIANGIDVENLIKEDSSDDAQYNAEIINRIQSEITNLVQLNIKEAERGNLQELEFLTDVEINEEETGKSDGIVFSVPLGQATNNALLANLGPQIPIRFNAIGAVQTDLKTNVEDFGINNALVKVYVHLKVDIKIIIPFETKTTTIEQDILVAMKEFKGDVPQFYNNGGEASPSIEVPVD</sequence>
<comment type="caution">
    <text evidence="2">The sequence shown here is derived from an EMBL/GenBank/DDBJ whole genome shotgun (WGS) entry which is preliminary data.</text>
</comment>
<keyword evidence="1" id="KW-1133">Transmembrane helix</keyword>
<organism evidence="2 3">
    <name type="scientific">Rossellomorea pakistanensis</name>
    <dbReference type="NCBI Taxonomy" id="992288"/>
    <lineage>
        <taxon>Bacteria</taxon>
        <taxon>Bacillati</taxon>
        <taxon>Bacillota</taxon>
        <taxon>Bacilli</taxon>
        <taxon>Bacillales</taxon>
        <taxon>Bacillaceae</taxon>
        <taxon>Rossellomorea</taxon>
    </lineage>
</organism>
<feature type="transmembrane region" description="Helical" evidence="1">
    <location>
        <begin position="20"/>
        <end position="38"/>
    </location>
</feature>
<dbReference type="EMBL" id="JAFBDZ010000002">
    <property type="protein sequence ID" value="MBM7586201.1"/>
    <property type="molecule type" value="Genomic_DNA"/>
</dbReference>
<keyword evidence="1" id="KW-0812">Transmembrane</keyword>
<protein>
    <submittedName>
        <fullName evidence="2">Sporulation protein YunB</fullName>
    </submittedName>
</protein>
<evidence type="ECO:0000256" key="1">
    <source>
        <dbReference type="SAM" id="Phobius"/>
    </source>
</evidence>
<gene>
    <name evidence="2" type="ORF">JOC86_002743</name>
</gene>
<name>A0ABS2NEB6_9BACI</name>
<keyword evidence="3" id="KW-1185">Reference proteome</keyword>